<evidence type="ECO:0000256" key="4">
    <source>
        <dbReference type="SAM" id="MobiDB-lite"/>
    </source>
</evidence>
<name>A0A481MQJ7_9HEMI</name>
<evidence type="ECO:0000313" key="6">
    <source>
        <dbReference type="EMBL" id="LAC19448.1"/>
    </source>
</evidence>
<evidence type="ECO:0000256" key="3">
    <source>
        <dbReference type="ARBA" id="ARBA00022525"/>
    </source>
</evidence>
<evidence type="ECO:0000256" key="2">
    <source>
        <dbReference type="ARBA" id="ARBA00009127"/>
    </source>
</evidence>
<proteinExistence type="evidence at transcript level"/>
<reference evidence="6" key="1">
    <citation type="journal article" date="2019" name="Proc. Natl. Acad. Sci. U.S.A.">
        <title>Exaggeration and cooption of innate immunity for social defense.</title>
        <authorList>
            <person name="Kutsukake M."/>
            <person name="Moriyama M."/>
            <person name="Shigenobu S."/>
            <person name="Meng X.-Y."/>
            <person name="Nikoh N."/>
            <person name="Noda C."/>
            <person name="Kobayashi S."/>
            <person name="Fukatsu T."/>
        </authorList>
    </citation>
    <scope>NUCLEOTIDE SEQUENCE</scope>
</reference>
<dbReference type="PANTHER" id="PTHR10009">
    <property type="entry name" value="PROTEIN YELLOW-RELATED"/>
    <property type="match status" value="1"/>
</dbReference>
<evidence type="ECO:0000256" key="1">
    <source>
        <dbReference type="ARBA" id="ARBA00004613"/>
    </source>
</evidence>
<dbReference type="PANTHER" id="PTHR10009:SF18">
    <property type="entry name" value="PROTEIN YELLOW-LIKE PROTEIN"/>
    <property type="match status" value="1"/>
</dbReference>
<accession>A0A481MQJ7</accession>
<dbReference type="Pfam" id="PF03022">
    <property type="entry name" value="MRJP"/>
    <property type="match status" value="1"/>
</dbReference>
<feature type="region of interest" description="Disordered" evidence="4">
    <location>
        <begin position="419"/>
        <end position="456"/>
    </location>
</feature>
<feature type="signal peptide" evidence="5">
    <location>
        <begin position="1"/>
        <end position="20"/>
    </location>
</feature>
<keyword evidence="3" id="KW-0964">Secreted</keyword>
<dbReference type="InterPro" id="IPR011042">
    <property type="entry name" value="6-blade_b-propeller_TolB-like"/>
</dbReference>
<feature type="chain" id="PRO_5019711159" evidence="5">
    <location>
        <begin position="21"/>
        <end position="456"/>
    </location>
</feature>
<dbReference type="Gene3D" id="2.120.10.30">
    <property type="entry name" value="TolB, C-terminal domain"/>
    <property type="match status" value="1"/>
</dbReference>
<keyword evidence="5" id="KW-0732">Signal</keyword>
<comment type="similarity">
    <text evidence="2">Belongs to the major royal jelly protein family.</text>
</comment>
<comment type="subcellular location">
    <subcellularLocation>
        <location evidence="1">Secreted</location>
    </subcellularLocation>
</comment>
<dbReference type="InterPro" id="IPR017996">
    <property type="entry name" value="MRJP/yellow-related"/>
</dbReference>
<dbReference type="AlphaFoldDB" id="A0A481MQJ7"/>
<dbReference type="EMBL" id="IAEA01000007">
    <property type="protein sequence ID" value="LAC19448.1"/>
    <property type="molecule type" value="mRNA"/>
</dbReference>
<protein>
    <submittedName>
        <fullName evidence="6">Dopachrome conversion enzyme</fullName>
    </submittedName>
</protein>
<organism evidence="6">
    <name type="scientific">Nipponaphis monzeni</name>
    <dbReference type="NCBI Taxonomy" id="196483"/>
    <lineage>
        <taxon>Eukaryota</taxon>
        <taxon>Metazoa</taxon>
        <taxon>Ecdysozoa</taxon>
        <taxon>Arthropoda</taxon>
        <taxon>Hexapoda</taxon>
        <taxon>Insecta</taxon>
        <taxon>Pterygota</taxon>
        <taxon>Neoptera</taxon>
        <taxon>Paraneoptera</taxon>
        <taxon>Hemiptera</taxon>
        <taxon>Sternorrhyncha</taxon>
        <taxon>Aphidomorpha</taxon>
        <taxon>Aphidoidea</taxon>
        <taxon>Hormaphididae</taxon>
        <taxon>Nipponaphidini</taxon>
        <taxon>Nipponaphis</taxon>
    </lineage>
</organism>
<dbReference type="PRINTS" id="PR01366">
    <property type="entry name" value="ROYALJELLY"/>
</dbReference>
<dbReference type="GO" id="GO:0005576">
    <property type="term" value="C:extracellular region"/>
    <property type="evidence" value="ECO:0007669"/>
    <property type="project" value="UniProtKB-SubCell"/>
</dbReference>
<evidence type="ECO:0000256" key="5">
    <source>
        <dbReference type="SAM" id="SignalP"/>
    </source>
</evidence>
<gene>
    <name evidence="6" type="primary">DCE</name>
</gene>
<sequence length="456" mass="50555">MAKLVLATVLLGCCSCAVWSLNDRLREVFSWRQVDFEFPDQRTRQAAIASGEYVQANNLPLGLEVWRDKLFITVPRWKAGVASTLNYVPLGSSGSNRNHSPALIPYPSYEMNQLPTRRQRASDHIVNTFRLSVDHACDRLWVIDMGQANGTRHGPPQLFVIDLNTDRVIRQFTVTAGLMRPAGSVQDTWFPGLIADSEAGACDRSFAYMPDLAWGLVVYSFRHNAAWRLEHPYFYFDPMATVFNIGGVRLEWLDGAFGVALSARHADGYRTLYFHSMASTRMFSVNTRVLQANRSAADAVDEFRHHGHRLTGMQAGSLAADTGATGALFYALVNQDAIGCWNPGRSDHHGPETTAVLARDPVRLNFPADVKVDAASNVWVLSDRMPRWRFRFGDFDLNDVNYRVFSGPAAELVRGTVCEPTAGRPSSRPTYYGGGGQAATEEPEESGDQGWSSPGN</sequence>